<dbReference type="AlphaFoldDB" id="A0A6G1K240"/>
<reference evidence="1" key="1">
    <citation type="journal article" date="2020" name="Stud. Mycol.">
        <title>101 Dothideomycetes genomes: a test case for predicting lifestyles and emergence of pathogens.</title>
        <authorList>
            <person name="Haridas S."/>
            <person name="Albert R."/>
            <person name="Binder M."/>
            <person name="Bloem J."/>
            <person name="Labutti K."/>
            <person name="Salamov A."/>
            <person name="Andreopoulos B."/>
            <person name="Baker S."/>
            <person name="Barry K."/>
            <person name="Bills G."/>
            <person name="Bluhm B."/>
            <person name="Cannon C."/>
            <person name="Castanera R."/>
            <person name="Culley D."/>
            <person name="Daum C."/>
            <person name="Ezra D."/>
            <person name="Gonzalez J."/>
            <person name="Henrissat B."/>
            <person name="Kuo A."/>
            <person name="Liang C."/>
            <person name="Lipzen A."/>
            <person name="Lutzoni F."/>
            <person name="Magnuson J."/>
            <person name="Mondo S."/>
            <person name="Nolan M."/>
            <person name="Ohm R."/>
            <person name="Pangilinan J."/>
            <person name="Park H.-J."/>
            <person name="Ramirez L."/>
            <person name="Alfaro M."/>
            <person name="Sun H."/>
            <person name="Tritt A."/>
            <person name="Yoshinaga Y."/>
            <person name="Zwiers L.-H."/>
            <person name="Turgeon B."/>
            <person name="Goodwin S."/>
            <person name="Spatafora J."/>
            <person name="Crous P."/>
            <person name="Grigoriev I."/>
        </authorList>
    </citation>
    <scope>NUCLEOTIDE SEQUENCE</scope>
    <source>
        <strain evidence="1">CBS 279.74</strain>
    </source>
</reference>
<keyword evidence="2" id="KW-1185">Reference proteome</keyword>
<protein>
    <submittedName>
        <fullName evidence="1">Uncharacterized protein</fullName>
    </submittedName>
</protein>
<gene>
    <name evidence="1" type="ORF">K504DRAFT_447803</name>
</gene>
<accession>A0A6G1K240</accession>
<evidence type="ECO:0000313" key="1">
    <source>
        <dbReference type="EMBL" id="KAF2706936.1"/>
    </source>
</evidence>
<dbReference type="Proteomes" id="UP000799428">
    <property type="component" value="Unassembled WGS sequence"/>
</dbReference>
<proteinExistence type="predicted"/>
<sequence>MYIDTLQSTSLPAESHEASRVQGDHKYNSVLPRMTSCDSHTQARKQTVTATHFTVKCALASLSPVWKAVVPGPWPLACITISSRGLRCGTDVAWGTLCYAGAYPHGRRGRVERRDTEFQGSCREVLRRIDGPCTCMLEGGSSGSHSHRRPLQDRCVGDVRCGSVRDVGPTREGKETLYLFEIVKS</sequence>
<organism evidence="1 2">
    <name type="scientific">Pleomassaria siparia CBS 279.74</name>
    <dbReference type="NCBI Taxonomy" id="1314801"/>
    <lineage>
        <taxon>Eukaryota</taxon>
        <taxon>Fungi</taxon>
        <taxon>Dikarya</taxon>
        <taxon>Ascomycota</taxon>
        <taxon>Pezizomycotina</taxon>
        <taxon>Dothideomycetes</taxon>
        <taxon>Pleosporomycetidae</taxon>
        <taxon>Pleosporales</taxon>
        <taxon>Pleomassariaceae</taxon>
        <taxon>Pleomassaria</taxon>
    </lineage>
</organism>
<name>A0A6G1K240_9PLEO</name>
<evidence type="ECO:0000313" key="2">
    <source>
        <dbReference type="Proteomes" id="UP000799428"/>
    </source>
</evidence>
<dbReference type="EMBL" id="MU005775">
    <property type="protein sequence ID" value="KAF2706936.1"/>
    <property type="molecule type" value="Genomic_DNA"/>
</dbReference>